<dbReference type="RefSeq" id="XP_046008508.1">
    <property type="nucleotide sequence ID" value="XM_046148716.1"/>
</dbReference>
<accession>A0A9P8XZK7</accession>
<protein>
    <submittedName>
        <fullName evidence="2">Uncharacterized protein</fullName>
    </submittedName>
</protein>
<reference evidence="2" key="1">
    <citation type="journal article" date="2021" name="Nat. Commun.">
        <title>Genetic determinants of endophytism in the Arabidopsis root mycobiome.</title>
        <authorList>
            <person name="Mesny F."/>
            <person name="Miyauchi S."/>
            <person name="Thiergart T."/>
            <person name="Pickel B."/>
            <person name="Atanasova L."/>
            <person name="Karlsson M."/>
            <person name="Huettel B."/>
            <person name="Barry K.W."/>
            <person name="Haridas S."/>
            <person name="Chen C."/>
            <person name="Bauer D."/>
            <person name="Andreopoulos W."/>
            <person name="Pangilinan J."/>
            <person name="LaButti K."/>
            <person name="Riley R."/>
            <person name="Lipzen A."/>
            <person name="Clum A."/>
            <person name="Drula E."/>
            <person name="Henrissat B."/>
            <person name="Kohler A."/>
            <person name="Grigoriev I.V."/>
            <person name="Martin F.M."/>
            <person name="Hacquard S."/>
        </authorList>
    </citation>
    <scope>NUCLEOTIDE SEQUENCE</scope>
    <source>
        <strain evidence="2">MPI-CAGE-CH-0230</strain>
    </source>
</reference>
<dbReference type="AlphaFoldDB" id="A0A9P8XZK7"/>
<comment type="caution">
    <text evidence="2">The sequence shown here is derived from an EMBL/GenBank/DDBJ whole genome shotgun (WGS) entry which is preliminary data.</text>
</comment>
<feature type="region of interest" description="Disordered" evidence="1">
    <location>
        <begin position="97"/>
        <end position="131"/>
    </location>
</feature>
<name>A0A9P8XZK7_9PEZI</name>
<gene>
    <name evidence="2" type="ORF">B0I36DRAFT_165201</name>
</gene>
<evidence type="ECO:0000256" key="1">
    <source>
        <dbReference type="SAM" id="MobiDB-lite"/>
    </source>
</evidence>
<keyword evidence="3" id="KW-1185">Reference proteome</keyword>
<organism evidence="2 3">
    <name type="scientific">Microdochium trichocladiopsis</name>
    <dbReference type="NCBI Taxonomy" id="1682393"/>
    <lineage>
        <taxon>Eukaryota</taxon>
        <taxon>Fungi</taxon>
        <taxon>Dikarya</taxon>
        <taxon>Ascomycota</taxon>
        <taxon>Pezizomycotina</taxon>
        <taxon>Sordariomycetes</taxon>
        <taxon>Xylariomycetidae</taxon>
        <taxon>Xylariales</taxon>
        <taxon>Microdochiaceae</taxon>
        <taxon>Microdochium</taxon>
    </lineage>
</organism>
<sequence length="131" mass="14723">MPAISTTRHIQVDLCQPVRKTALVMLTERPGSHRLYDREWLGQPSLPIQNRYTHRTPAPVQLRIEWSHAAPGACVFATTIPRRADSMLASYHRAATRHYTQPPGRIDTSPPTGAPQSDRHVSTHTRNSTVL</sequence>
<evidence type="ECO:0000313" key="3">
    <source>
        <dbReference type="Proteomes" id="UP000756346"/>
    </source>
</evidence>
<proteinExistence type="predicted"/>
<dbReference type="Proteomes" id="UP000756346">
    <property type="component" value="Unassembled WGS sequence"/>
</dbReference>
<evidence type="ECO:0000313" key="2">
    <source>
        <dbReference type="EMBL" id="KAH7024960.1"/>
    </source>
</evidence>
<dbReference type="GeneID" id="70178262"/>
<dbReference type="EMBL" id="JAGTJQ010000009">
    <property type="protein sequence ID" value="KAH7024960.1"/>
    <property type="molecule type" value="Genomic_DNA"/>
</dbReference>